<keyword evidence="8" id="KW-1185">Reference proteome</keyword>
<dbReference type="EMBL" id="SPHZ02000006">
    <property type="protein sequence ID" value="KAF0915629.1"/>
    <property type="molecule type" value="Genomic_DNA"/>
</dbReference>
<dbReference type="Proteomes" id="UP000479710">
    <property type="component" value="Unassembled WGS sequence"/>
</dbReference>
<comment type="caution">
    <text evidence="7">The sequence shown here is derived from an EMBL/GenBank/DDBJ whole genome shotgun (WGS) entry which is preliminary data.</text>
</comment>
<evidence type="ECO:0000256" key="2">
    <source>
        <dbReference type="ARBA" id="ARBA00022729"/>
    </source>
</evidence>
<dbReference type="InterPro" id="IPR000668">
    <property type="entry name" value="Peptidase_C1A_C"/>
</dbReference>
<dbReference type="InterPro" id="IPR013128">
    <property type="entry name" value="Peptidase_C1A"/>
</dbReference>
<dbReference type="GO" id="GO:0006508">
    <property type="term" value="P:proteolysis"/>
    <property type="evidence" value="ECO:0007669"/>
    <property type="project" value="InterPro"/>
</dbReference>
<feature type="chain" id="PRO_5026254783" description="Cathepsin propeptide inhibitor domain-containing protein" evidence="4">
    <location>
        <begin position="22"/>
        <end position="260"/>
    </location>
</feature>
<keyword evidence="2 4" id="KW-0732">Signal</keyword>
<dbReference type="PANTHER" id="PTHR12411">
    <property type="entry name" value="CYSTEINE PROTEASE FAMILY C1-RELATED"/>
    <property type="match status" value="1"/>
</dbReference>
<evidence type="ECO:0000313" key="8">
    <source>
        <dbReference type="Proteomes" id="UP000479710"/>
    </source>
</evidence>
<evidence type="ECO:0000259" key="6">
    <source>
        <dbReference type="SMART" id="SM00848"/>
    </source>
</evidence>
<dbReference type="Pfam" id="PF00112">
    <property type="entry name" value="Peptidase_C1"/>
    <property type="match status" value="1"/>
</dbReference>
<evidence type="ECO:0000256" key="1">
    <source>
        <dbReference type="ARBA" id="ARBA00008455"/>
    </source>
</evidence>
<evidence type="ECO:0000256" key="4">
    <source>
        <dbReference type="SAM" id="SignalP"/>
    </source>
</evidence>
<organism evidence="7 8">
    <name type="scientific">Oryza meyeriana var. granulata</name>
    <dbReference type="NCBI Taxonomy" id="110450"/>
    <lineage>
        <taxon>Eukaryota</taxon>
        <taxon>Viridiplantae</taxon>
        <taxon>Streptophyta</taxon>
        <taxon>Embryophyta</taxon>
        <taxon>Tracheophyta</taxon>
        <taxon>Spermatophyta</taxon>
        <taxon>Magnoliopsida</taxon>
        <taxon>Liliopsida</taxon>
        <taxon>Poales</taxon>
        <taxon>Poaceae</taxon>
        <taxon>BOP clade</taxon>
        <taxon>Oryzoideae</taxon>
        <taxon>Oryzeae</taxon>
        <taxon>Oryzinae</taxon>
        <taxon>Oryza</taxon>
        <taxon>Oryza meyeriana</taxon>
    </lineage>
</organism>
<evidence type="ECO:0000256" key="3">
    <source>
        <dbReference type="ARBA" id="ARBA00023157"/>
    </source>
</evidence>
<dbReference type="GO" id="GO:0008234">
    <property type="term" value="F:cysteine-type peptidase activity"/>
    <property type="evidence" value="ECO:0007669"/>
    <property type="project" value="InterPro"/>
</dbReference>
<gene>
    <name evidence="7" type="ORF">E2562_037542</name>
</gene>
<sequence length="260" mass="28793">MEMRKALLGLLVVLVATMAMAQDVPFSDKDLESEESMWSLYERWRSAYTSSLDLGDKDRKFEAFKENARYINDFNKKEGMTYKLGLNKFADMTFEEFTAMYTGAKVNTSAALASESETEEWEEQLLGAVPVAWDWRQHGAVTSVKNQNPCGSCWAFAAVAAVEGANAIVNGKLLTLSEQQVLDCSGAGTCKGGYADWVLRNFTRRQGMTQASYYPAYSGQQQACRTKPGSPVVKVDSAYAVPKNNEAALKHRVSKQPTIV</sequence>
<dbReference type="SMART" id="SM00848">
    <property type="entry name" value="Inhibitor_I29"/>
    <property type="match status" value="1"/>
</dbReference>
<dbReference type="AlphaFoldDB" id="A0A6G1DT31"/>
<keyword evidence="3" id="KW-1015">Disulfide bond</keyword>
<dbReference type="InterPro" id="IPR039417">
    <property type="entry name" value="Peptidase_C1A_papain-like"/>
</dbReference>
<evidence type="ECO:0000259" key="5">
    <source>
        <dbReference type="SMART" id="SM00645"/>
    </source>
</evidence>
<feature type="non-terminal residue" evidence="7">
    <location>
        <position position="260"/>
    </location>
</feature>
<dbReference type="OrthoDB" id="661329at2759"/>
<feature type="domain" description="Peptidase C1A papain C-terminal" evidence="5">
    <location>
        <begin position="129"/>
        <end position="258"/>
    </location>
</feature>
<dbReference type="InterPro" id="IPR038765">
    <property type="entry name" value="Papain-like_cys_pep_sf"/>
</dbReference>
<feature type="signal peptide" evidence="4">
    <location>
        <begin position="1"/>
        <end position="21"/>
    </location>
</feature>
<evidence type="ECO:0000313" key="7">
    <source>
        <dbReference type="EMBL" id="KAF0915629.1"/>
    </source>
</evidence>
<protein>
    <recommendedName>
        <fullName evidence="9">Cathepsin propeptide inhibitor domain-containing protein</fullName>
    </recommendedName>
</protein>
<dbReference type="SUPFAM" id="SSF54001">
    <property type="entry name" value="Cysteine proteinases"/>
    <property type="match status" value="1"/>
</dbReference>
<name>A0A6G1DT31_9ORYZ</name>
<dbReference type="PROSITE" id="PS00139">
    <property type="entry name" value="THIOL_PROTEASE_CYS"/>
    <property type="match status" value="1"/>
</dbReference>
<comment type="similarity">
    <text evidence="1">Belongs to the peptidase C1 family.</text>
</comment>
<dbReference type="InterPro" id="IPR000169">
    <property type="entry name" value="Pept_cys_AS"/>
</dbReference>
<proteinExistence type="inferred from homology"/>
<reference evidence="7 8" key="1">
    <citation type="submission" date="2019-11" db="EMBL/GenBank/DDBJ databases">
        <title>Whole genome sequence of Oryza granulata.</title>
        <authorList>
            <person name="Li W."/>
        </authorList>
    </citation>
    <scope>NUCLEOTIDE SEQUENCE [LARGE SCALE GENOMIC DNA]</scope>
    <source>
        <strain evidence="8">cv. Menghai</strain>
        <tissue evidence="7">Leaf</tissue>
    </source>
</reference>
<dbReference type="InterPro" id="IPR013201">
    <property type="entry name" value="Prot_inhib_I29"/>
</dbReference>
<dbReference type="Pfam" id="PF08246">
    <property type="entry name" value="Inhibitor_I29"/>
    <property type="match status" value="1"/>
</dbReference>
<dbReference type="CDD" id="cd02248">
    <property type="entry name" value="Peptidase_C1A"/>
    <property type="match status" value="1"/>
</dbReference>
<accession>A0A6G1DT31</accession>
<dbReference type="Gene3D" id="3.90.70.10">
    <property type="entry name" value="Cysteine proteinases"/>
    <property type="match status" value="1"/>
</dbReference>
<evidence type="ECO:0008006" key="9">
    <source>
        <dbReference type="Google" id="ProtNLM"/>
    </source>
</evidence>
<feature type="domain" description="Cathepsin propeptide inhibitor" evidence="6">
    <location>
        <begin position="41"/>
        <end position="97"/>
    </location>
</feature>
<dbReference type="SMART" id="SM00645">
    <property type="entry name" value="Pept_C1"/>
    <property type="match status" value="1"/>
</dbReference>